<feature type="compositionally biased region" description="Low complexity" evidence="1">
    <location>
        <begin position="249"/>
        <end position="259"/>
    </location>
</feature>
<proteinExistence type="predicted"/>
<reference evidence="2 3" key="1">
    <citation type="submission" date="2007-07" db="EMBL/GenBank/DDBJ databases">
        <title>Complete sequence of chromosome of Xanthobacter autotrophicus Py2.</title>
        <authorList>
            <consortium name="US DOE Joint Genome Institute"/>
            <person name="Copeland A."/>
            <person name="Lucas S."/>
            <person name="Lapidus A."/>
            <person name="Barry K."/>
            <person name="Glavina del Rio T."/>
            <person name="Hammon N."/>
            <person name="Israni S."/>
            <person name="Dalin E."/>
            <person name="Tice H."/>
            <person name="Pitluck S."/>
            <person name="Sims D."/>
            <person name="Brettin T."/>
            <person name="Bruce D."/>
            <person name="Detter J.C."/>
            <person name="Han C."/>
            <person name="Tapia R."/>
            <person name="Brainard J."/>
            <person name="Schmutz J."/>
            <person name="Larimer F."/>
            <person name="Land M."/>
            <person name="Hauser L."/>
            <person name="Kyrpides N."/>
            <person name="Kim E."/>
            <person name="Ensigns S.A."/>
            <person name="Richardson P."/>
        </authorList>
    </citation>
    <scope>NUCLEOTIDE SEQUENCE [LARGE SCALE GENOMIC DNA]</scope>
    <source>
        <strain evidence="3">ATCC BAA-1158 / Py2</strain>
    </source>
</reference>
<evidence type="ECO:0000313" key="2">
    <source>
        <dbReference type="EMBL" id="ABS68661.1"/>
    </source>
</evidence>
<keyword evidence="3" id="KW-1185">Reference proteome</keyword>
<dbReference type="OrthoDB" id="7903479at2"/>
<feature type="compositionally biased region" description="Low complexity" evidence="1">
    <location>
        <begin position="999"/>
        <end position="1025"/>
    </location>
</feature>
<dbReference type="eggNOG" id="COG5283">
    <property type="taxonomic scope" value="Bacteria"/>
</dbReference>
<organism evidence="2 3">
    <name type="scientific">Xanthobacter autotrophicus (strain ATCC BAA-1158 / Py2)</name>
    <dbReference type="NCBI Taxonomy" id="78245"/>
    <lineage>
        <taxon>Bacteria</taxon>
        <taxon>Pseudomonadati</taxon>
        <taxon>Pseudomonadota</taxon>
        <taxon>Alphaproteobacteria</taxon>
        <taxon>Hyphomicrobiales</taxon>
        <taxon>Xanthobacteraceae</taxon>
        <taxon>Xanthobacter</taxon>
    </lineage>
</organism>
<protein>
    <submittedName>
        <fullName evidence="2">Uncharacterized protein</fullName>
    </submittedName>
</protein>
<name>A7IKW8_XANP2</name>
<feature type="compositionally biased region" description="Pro residues" evidence="1">
    <location>
        <begin position="1442"/>
        <end position="1458"/>
    </location>
</feature>
<feature type="region of interest" description="Disordered" evidence="1">
    <location>
        <begin position="1424"/>
        <end position="1471"/>
    </location>
</feature>
<feature type="compositionally biased region" description="Gly residues" evidence="1">
    <location>
        <begin position="1459"/>
        <end position="1471"/>
    </location>
</feature>
<evidence type="ECO:0000256" key="1">
    <source>
        <dbReference type="SAM" id="MobiDB-lite"/>
    </source>
</evidence>
<dbReference type="STRING" id="78245.Xaut_3432"/>
<feature type="compositionally biased region" description="Gly residues" evidence="1">
    <location>
        <begin position="987"/>
        <end position="998"/>
    </location>
</feature>
<sequence length="1471" mass="152140">MQNIFDQFNDLIPLPDAGPSYAMRLLGPTPQRHEPVPTLTQARAVFSRELQDPAVASRLAAVTQAEVGGQGPQAQQAFIETIMNRAAARGQTLAQTLTGGYFPSVTHRRAERYASDPSVNGRYSGMIGDALGGSNVGQFATGNASGTVGFNGGPQVSAYGGERFGIEGPDRAWAQRMREGGATAYAPEPPKPAGVQAIENAIRPVPGADPIPPRPRFGGQARPWQDGAVQSMPAPPQAQQPNIFDQFDAPASSNAAAPNIFDQFDGDHAQPPAQPAPSGPWNNATAGLNDAIYSTLGAPVDAATWLTNKAAQGINAVTGAELPQARTNLPGSSRWLAGAGEAVGVNDPAKVQAATIPEKLARAAGAGAGGMIAPEAALGALNRAGIVGEGAMNTLGSIFGRSASVGDVATNAAVGAAAGIGGQMASQVVPEPWKPLAETAGNLVGGAAGAGAIAAGRGAAQLPQAWRDFRLSDPAAQEAAAGARLRQAATDPAAVRDALDAAAASKTVGLPSEPGAVPRNLVAGSEPTTFQLTGDMGLGGLERASASQYPAEFMQRRADQNAARVGALEGIQPKGAPEQVVGVLRQNLAALDEATRQALTGATNAAREAAARLGGEVAPEAYGTGIRQNIMDAREVAKERERALWKAVDPAGTLALPAIETARTAAETQATMPASAKPMSGEEAAIFGMARRFGAAVAPFSEVTALRSRISDAMRQEMKDNGQTVQYARLARLRAAVERDLETAVLDQAEREAQGMASGAVSLEDTMFGRMQAVVGAPGDWPGPTPGATMRAGGTAAGAGPGRSDAVMNEAADIALGRKAPYRPPSFLKWIERNGGIRYDDNVAAALDAADRRHGNLLNRSGRSVDEWGVSIAERAGWADRPDQNEILDWIAEAANGREPDWWTALHASPERQDAARLADHLARIAAEEGISLRSRQAALDLLRRDAELYGLGPTDDLRAWARERTARYGTEAPAGGFGPSTPAMGRGAGAGASGFPGGSAEWTSGFSGSRGQARGQSGRSSGDQGFPGEGLVSPNFDEAALERLRAASEATKQRAQTFDAGRVGAVTRRSGASGPFQTEASVVPARFFLPGPRGYEAMQALRDAAPNALPQIRDYAIFTLRKAAESPLDGTLDPAKVQAWRQKHADALRAIPEVDRMLADPVQASETMARLAAERKAQLDAFEQGAVARLLRVEDPADVTRTIGGIFSRQDAVQQMNRLARETAGNEEARQGLRKAVADYVNLRFIGNTEGVTSGADMMRSDAFQQFLRQSAPALKTVLSGPEIMTLHAIAVDLKRSNRSVAAVKLPGQSNTVQDALAVGQAGGAQSWLSRLLSPGALASAGAAAGSMASGGLGAAAGAGGGAHLGRVIEAMRQAGLASVDDIVKDALLNPERGRALLAKVPDAPTRGQAISLARVYMRAAVQPGSDGENKAPQPQRGSAPRPPTPSPAGFLPPPAPGGGLAGRLLGVGP</sequence>
<dbReference type="Proteomes" id="UP000002417">
    <property type="component" value="Chromosome"/>
</dbReference>
<feature type="region of interest" description="Disordered" evidence="1">
    <location>
        <begin position="971"/>
        <end position="1034"/>
    </location>
</feature>
<dbReference type="HOGENOM" id="CLU_250185_0_0_5"/>
<dbReference type="KEGG" id="xau:Xaut_3432"/>
<evidence type="ECO:0000313" key="3">
    <source>
        <dbReference type="Proteomes" id="UP000002417"/>
    </source>
</evidence>
<dbReference type="EMBL" id="CP000781">
    <property type="protein sequence ID" value="ABS68661.1"/>
    <property type="molecule type" value="Genomic_DNA"/>
</dbReference>
<gene>
    <name evidence="2" type="ordered locus">Xaut_3432</name>
</gene>
<accession>A7IKW8</accession>
<feature type="region of interest" description="Disordered" evidence="1">
    <location>
        <begin position="203"/>
        <end position="283"/>
    </location>
</feature>